<dbReference type="AlphaFoldDB" id="A0A9E7R2D2"/>
<accession>A0A9E7R2D2</accession>
<dbReference type="GeneID" id="74944678"/>
<dbReference type="Proteomes" id="UP001057580">
    <property type="component" value="Chromosome"/>
</dbReference>
<evidence type="ECO:0000256" key="1">
    <source>
        <dbReference type="SAM" id="MobiDB-lite"/>
    </source>
</evidence>
<reference evidence="2" key="1">
    <citation type="submission" date="2022-09" db="EMBL/GenBank/DDBJ databases">
        <title>Diverse halophilic archaea isolated from saline environments.</title>
        <authorList>
            <person name="Cui H.-L."/>
        </authorList>
    </citation>
    <scope>NUCLEOTIDE SEQUENCE</scope>
    <source>
        <strain evidence="2">ZS-35-S2</strain>
    </source>
</reference>
<dbReference type="KEGG" id="ssai:N0B31_19610"/>
<keyword evidence="3" id="KW-1185">Reference proteome</keyword>
<evidence type="ECO:0000313" key="2">
    <source>
        <dbReference type="EMBL" id="UWM54311.1"/>
    </source>
</evidence>
<name>A0A9E7R2D2_9EURY</name>
<proteinExistence type="predicted"/>
<feature type="compositionally biased region" description="Low complexity" evidence="1">
    <location>
        <begin position="37"/>
        <end position="70"/>
    </location>
</feature>
<dbReference type="InterPro" id="IPR006311">
    <property type="entry name" value="TAT_signal"/>
</dbReference>
<feature type="compositionally biased region" description="Gly residues" evidence="1">
    <location>
        <begin position="24"/>
        <end position="36"/>
    </location>
</feature>
<sequence length="244" mass="25029">MSGGDLSRRRVLLASAAAATGLAGCTGGGAPSGGGTSSPTATPTATATSTPTATDSPTPTESATASPGPADSFCAPLDGSPTPFDVAGTPYVFAFDYVDSWSVGEPIEQSNGRYERLESPVLRSENGESSATIRVGQSFDALTAAEAESFVQDQIDREDSTGVAYEESFGGETVRFVEFPNVDVNSYVFVLPYGDGEARYYPTSIVTFLDGGGPGQTVSRCPDAVDAATQTVRASLTVNAESTT</sequence>
<feature type="region of interest" description="Disordered" evidence="1">
    <location>
        <begin position="22"/>
        <end position="77"/>
    </location>
</feature>
<dbReference type="PROSITE" id="PS51318">
    <property type="entry name" value="TAT"/>
    <property type="match status" value="1"/>
</dbReference>
<organism evidence="2 3">
    <name type="scientific">Salinirubellus salinus</name>
    <dbReference type="NCBI Taxonomy" id="1364945"/>
    <lineage>
        <taxon>Archaea</taxon>
        <taxon>Methanobacteriati</taxon>
        <taxon>Methanobacteriota</taxon>
        <taxon>Stenosarchaea group</taxon>
        <taxon>Halobacteria</taxon>
        <taxon>Halobacteriales</taxon>
        <taxon>Natronomonadaceae</taxon>
        <taxon>Salinirubellus</taxon>
    </lineage>
</organism>
<evidence type="ECO:0000313" key="3">
    <source>
        <dbReference type="Proteomes" id="UP001057580"/>
    </source>
</evidence>
<dbReference type="EMBL" id="CP104003">
    <property type="protein sequence ID" value="UWM54311.1"/>
    <property type="molecule type" value="Genomic_DNA"/>
</dbReference>
<dbReference type="RefSeq" id="WP_260593329.1">
    <property type="nucleotide sequence ID" value="NZ_CP104003.1"/>
</dbReference>
<protein>
    <submittedName>
        <fullName evidence="2">Uncharacterized protein</fullName>
    </submittedName>
</protein>
<gene>
    <name evidence="2" type="ORF">N0B31_19610</name>
</gene>